<evidence type="ECO:0000259" key="1">
    <source>
        <dbReference type="PROSITE" id="PS51664"/>
    </source>
</evidence>
<dbReference type="Pfam" id="PF02624">
    <property type="entry name" value="YcaO"/>
    <property type="match status" value="1"/>
</dbReference>
<feature type="domain" description="YcaO" evidence="1">
    <location>
        <begin position="62"/>
        <end position="394"/>
    </location>
</feature>
<dbReference type="PROSITE" id="PS51664">
    <property type="entry name" value="YCAO"/>
    <property type="match status" value="1"/>
</dbReference>
<sequence length="394" mass="42324">MSKRALYADRTVAASETLARTVPLLADFGITRVARHTGLDYIGIPVWCAYIPNGRSIAISQGKGLSDDDAKVSAIMEALERVVANAPSVPVRRASARNLSADSLAFHSLSCLIGRHQREIDPDEEVDWGLGCDLLTNRTVYVPVDAAVLDRTRRNRFWMSSDGLASGNTLDEAILHGVLERIERDAYCLWQIGSEDSRLASCIDPTCINDPVLDGLIARVEGAGLDIRLFNMTTGLGVPSITAVMGARGPYRQGARFVEITGGSGAHLSMARAAIRAVTEAVQSRMTYISGARDDIPAELFRMPAPAETLRSLDAVPNGRVTVTPVQPGGVTDHLRMVVEALRAHNVGPAIALPLAPQSLPFHVVKVFVPALENPAGARQFTFGPRSLAKAIFS</sequence>
<name>A0A370KJ49_9HYPH</name>
<dbReference type="PANTHER" id="PTHR37809:SF1">
    <property type="entry name" value="RIBOSOMAL PROTEIN S12 METHYLTHIOTRANSFERASE ACCESSORY FACTOR YCAO"/>
    <property type="match status" value="1"/>
</dbReference>
<organism evidence="2 3">
    <name type="scientific">Rhizobium grahamii</name>
    <dbReference type="NCBI Taxonomy" id="1120045"/>
    <lineage>
        <taxon>Bacteria</taxon>
        <taxon>Pseudomonadati</taxon>
        <taxon>Pseudomonadota</taxon>
        <taxon>Alphaproteobacteria</taxon>
        <taxon>Hyphomicrobiales</taxon>
        <taxon>Rhizobiaceae</taxon>
        <taxon>Rhizobium/Agrobacterium group</taxon>
        <taxon>Rhizobium</taxon>
    </lineage>
</organism>
<gene>
    <name evidence="2" type="ORF">B5K06_23225</name>
</gene>
<accession>A0A370KJ49</accession>
<proteinExistence type="predicted"/>
<evidence type="ECO:0000313" key="2">
    <source>
        <dbReference type="EMBL" id="RDJ06100.1"/>
    </source>
</evidence>
<dbReference type="EMBL" id="NAAC01000030">
    <property type="protein sequence ID" value="RDJ06100.1"/>
    <property type="molecule type" value="Genomic_DNA"/>
</dbReference>
<reference evidence="2 3" key="1">
    <citation type="submission" date="2017-03" db="EMBL/GenBank/DDBJ databases">
        <title>Genome analysis of Rhizobial strains effectives or ineffectives for nitrogen fixation isolated from bean seeds.</title>
        <authorList>
            <person name="Peralta H."/>
            <person name="Aguilar-Vera A."/>
            <person name="Mora Y."/>
            <person name="Vargas-Lagunas C."/>
            <person name="Girard L."/>
            <person name="Mora J."/>
        </authorList>
    </citation>
    <scope>NUCLEOTIDE SEQUENCE [LARGE SCALE GENOMIC DNA]</scope>
    <source>
        <strain evidence="2 3">CCGM3</strain>
    </source>
</reference>
<dbReference type="OrthoDB" id="109999at2"/>
<dbReference type="PANTHER" id="PTHR37809">
    <property type="entry name" value="RIBOSOMAL PROTEIN S12 METHYLTHIOTRANSFERASE ACCESSORY FACTOR YCAO"/>
    <property type="match status" value="1"/>
</dbReference>
<dbReference type="AlphaFoldDB" id="A0A370KJ49"/>
<dbReference type="Gene3D" id="3.30.160.660">
    <property type="match status" value="1"/>
</dbReference>
<comment type="caution">
    <text evidence="2">The sequence shown here is derived from an EMBL/GenBank/DDBJ whole genome shotgun (WGS) entry which is preliminary data.</text>
</comment>
<dbReference type="Proteomes" id="UP000254939">
    <property type="component" value="Unassembled WGS sequence"/>
</dbReference>
<dbReference type="RefSeq" id="WP_081647327.1">
    <property type="nucleotide sequence ID" value="NZ_KZ857266.1"/>
</dbReference>
<protein>
    <recommendedName>
        <fullName evidence="1">YcaO domain-containing protein</fullName>
    </recommendedName>
</protein>
<evidence type="ECO:0000313" key="3">
    <source>
        <dbReference type="Proteomes" id="UP000254939"/>
    </source>
</evidence>
<dbReference type="NCBIfam" id="TIGR00702">
    <property type="entry name" value="YcaO-type kinase domain"/>
    <property type="match status" value="1"/>
</dbReference>
<dbReference type="InterPro" id="IPR003776">
    <property type="entry name" value="YcaO-like_dom"/>
</dbReference>